<name>V4SBQ3_CITCL</name>
<dbReference type="Gramene" id="ESR45003">
    <property type="protein sequence ID" value="ESR45003"/>
    <property type="gene ID" value="CICLE_v10003544mg"/>
</dbReference>
<evidence type="ECO:0000313" key="2">
    <source>
        <dbReference type="EMBL" id="ESR45003.1"/>
    </source>
</evidence>
<dbReference type="KEGG" id="cic:CICLE_v10003544mg"/>
<dbReference type="AlphaFoldDB" id="V4SBQ3"/>
<gene>
    <name evidence="2" type="ORF">CICLE_v10003544mg</name>
</gene>
<sequence length="74" mass="8684">MKREFISRCNFEIKLFFHELPILLLVIRNQHFNPTQKLSKLRKLIASPPPPPPPPKKKKKKNPQLKMEVLGSEV</sequence>
<evidence type="ECO:0000313" key="3">
    <source>
        <dbReference type="Proteomes" id="UP000030687"/>
    </source>
</evidence>
<proteinExistence type="predicted"/>
<reference evidence="2 3" key="1">
    <citation type="submission" date="2013-10" db="EMBL/GenBank/DDBJ databases">
        <authorList>
            <consortium name="International Citrus Genome Consortium"/>
            <person name="Jenkins J."/>
            <person name="Schmutz J."/>
            <person name="Prochnik S."/>
            <person name="Rokhsar D."/>
            <person name="Gmitter F."/>
            <person name="Ollitrault P."/>
            <person name="Machado M."/>
            <person name="Talon M."/>
            <person name="Wincker P."/>
            <person name="Jaillon O."/>
            <person name="Morgante M."/>
        </authorList>
    </citation>
    <scope>NUCLEOTIDE SEQUENCE</scope>
    <source>
        <strain evidence="3">cv. Clemenules</strain>
    </source>
</reference>
<protein>
    <submittedName>
        <fullName evidence="2">Uncharacterized protein</fullName>
    </submittedName>
</protein>
<keyword evidence="3" id="KW-1185">Reference proteome</keyword>
<dbReference type="EMBL" id="KI536799">
    <property type="protein sequence ID" value="ESR45003.1"/>
    <property type="molecule type" value="Genomic_DNA"/>
</dbReference>
<feature type="region of interest" description="Disordered" evidence="1">
    <location>
        <begin position="38"/>
        <end position="74"/>
    </location>
</feature>
<dbReference type="InParanoid" id="V4SBQ3"/>
<dbReference type="Proteomes" id="UP000030687">
    <property type="component" value="Unassembled WGS sequence"/>
</dbReference>
<accession>V4SBQ3</accession>
<evidence type="ECO:0000256" key="1">
    <source>
        <dbReference type="SAM" id="MobiDB-lite"/>
    </source>
</evidence>
<organism evidence="2 3">
    <name type="scientific">Citrus clementina</name>
    <name type="common">Clementine</name>
    <name type="synonym">Citrus deliciosa x Citrus sinensis</name>
    <dbReference type="NCBI Taxonomy" id="85681"/>
    <lineage>
        <taxon>Eukaryota</taxon>
        <taxon>Viridiplantae</taxon>
        <taxon>Streptophyta</taxon>
        <taxon>Embryophyta</taxon>
        <taxon>Tracheophyta</taxon>
        <taxon>Spermatophyta</taxon>
        <taxon>Magnoliopsida</taxon>
        <taxon>eudicotyledons</taxon>
        <taxon>Gunneridae</taxon>
        <taxon>Pentapetalae</taxon>
        <taxon>rosids</taxon>
        <taxon>malvids</taxon>
        <taxon>Sapindales</taxon>
        <taxon>Rutaceae</taxon>
        <taxon>Aurantioideae</taxon>
        <taxon>Citrus</taxon>
    </lineage>
</organism>